<protein>
    <submittedName>
        <fullName evidence="2">Beta-glucanase, GH16 family</fullName>
    </submittedName>
</protein>
<dbReference type="InterPro" id="IPR050546">
    <property type="entry name" value="Glycosyl_Hydrlase_16"/>
</dbReference>
<sequence>MEKATEPQHLDVGNAGLTLGRRAFVGAAGMMALACAAAPDALAAPKGTSPGGPSEQTWRELFAGKTLNKDLWEYELGNIRGNEQQHYSSGTDNVRVKDGQLVIAVTDRPAAEQYRNTARHGANARLVKYNSGSIRTHGRKDFLYGKLEIRARLPKGKGAFPAIWMLGHDFHLDGRISTSQGTGWPSCGELDVVELIGAPTLERASQGETAKADVSNRKIYGTPHFAYRLGDGDGDGTYRPYALGGASMIATDFNDDFHVFGINRTPEKLEWLLDGEVYKTLLFTDPDPLENERRQAAAAGMLRPMYLQINLATGGNWAGDAGDHLAEDGTSIVVDWVKYEQTPEQKAADTAYYAALPKLQGVVDIAIRQGQLVDLAKEVSVDTAGYEAAWSVNDTPMFVNGGAAGGRNEVRVVASSHAGSPTTADLPAGVYTLYYTAVPTGTFLGSSYKLAPTVPTQRARAVLAVLPANGITGEPRGKVGTIDLPDGWNFTKPSLKIAKNEEFEVTFINPLDMTVPAEKRLPVTFTLARDAITL</sequence>
<evidence type="ECO:0000259" key="1">
    <source>
        <dbReference type="PROSITE" id="PS51762"/>
    </source>
</evidence>
<proteinExistence type="predicted"/>
<dbReference type="InterPro" id="IPR000757">
    <property type="entry name" value="Beta-glucanase-like"/>
</dbReference>
<dbReference type="RefSeq" id="WP_074711936.1">
    <property type="nucleotide sequence ID" value="NZ_FNTV01000001.1"/>
</dbReference>
<dbReference type="GO" id="GO:0009251">
    <property type="term" value="P:glucan catabolic process"/>
    <property type="evidence" value="ECO:0007669"/>
    <property type="project" value="TreeGrafter"/>
</dbReference>
<accession>A0A1H5LYZ7</accession>
<evidence type="ECO:0000313" key="3">
    <source>
        <dbReference type="Proteomes" id="UP000182725"/>
    </source>
</evidence>
<dbReference type="PANTHER" id="PTHR10963">
    <property type="entry name" value="GLYCOSYL HYDROLASE-RELATED"/>
    <property type="match status" value="1"/>
</dbReference>
<evidence type="ECO:0000313" key="2">
    <source>
        <dbReference type="EMBL" id="SEE81488.1"/>
    </source>
</evidence>
<dbReference type="Gene3D" id="2.60.120.200">
    <property type="match status" value="1"/>
</dbReference>
<dbReference type="SUPFAM" id="SSF49899">
    <property type="entry name" value="Concanavalin A-like lectins/glucanases"/>
    <property type="match status" value="1"/>
</dbReference>
<reference evidence="2 3" key="1">
    <citation type="submission" date="2016-10" db="EMBL/GenBank/DDBJ databases">
        <authorList>
            <person name="de Groot N.N."/>
        </authorList>
    </citation>
    <scope>NUCLEOTIDE SEQUENCE [LARGE SCALE GENOMIC DNA]</scope>
    <source>
        <strain evidence="2 3">DSM 22274</strain>
    </source>
</reference>
<dbReference type="GO" id="GO:0004553">
    <property type="term" value="F:hydrolase activity, hydrolyzing O-glycosyl compounds"/>
    <property type="evidence" value="ECO:0007669"/>
    <property type="project" value="InterPro"/>
</dbReference>
<organism evidence="2 3">
    <name type="scientific">Arthrobacter alpinus</name>
    <dbReference type="NCBI Taxonomy" id="656366"/>
    <lineage>
        <taxon>Bacteria</taxon>
        <taxon>Bacillati</taxon>
        <taxon>Actinomycetota</taxon>
        <taxon>Actinomycetes</taxon>
        <taxon>Micrococcales</taxon>
        <taxon>Micrococcaceae</taxon>
        <taxon>Arthrobacter</taxon>
    </lineage>
</organism>
<dbReference type="PANTHER" id="PTHR10963:SF24">
    <property type="entry name" value="GLYCOSIDASE C21B10.07-RELATED"/>
    <property type="match status" value="1"/>
</dbReference>
<dbReference type="PROSITE" id="PS51318">
    <property type="entry name" value="TAT"/>
    <property type="match status" value="1"/>
</dbReference>
<dbReference type="PROSITE" id="PS51762">
    <property type="entry name" value="GH16_2"/>
    <property type="match status" value="1"/>
</dbReference>
<name>A0A1H5LYZ7_9MICC</name>
<feature type="domain" description="GH16" evidence="1">
    <location>
        <begin position="56"/>
        <end position="345"/>
    </location>
</feature>
<dbReference type="PROSITE" id="PS51257">
    <property type="entry name" value="PROKAR_LIPOPROTEIN"/>
    <property type="match status" value="1"/>
</dbReference>
<dbReference type="AlphaFoldDB" id="A0A1H5LYZ7"/>
<dbReference type="InterPro" id="IPR006311">
    <property type="entry name" value="TAT_signal"/>
</dbReference>
<dbReference type="Proteomes" id="UP000182725">
    <property type="component" value="Unassembled WGS sequence"/>
</dbReference>
<dbReference type="EMBL" id="FNTV01000001">
    <property type="protein sequence ID" value="SEE81488.1"/>
    <property type="molecule type" value="Genomic_DNA"/>
</dbReference>
<dbReference type="InterPro" id="IPR013320">
    <property type="entry name" value="ConA-like_dom_sf"/>
</dbReference>
<dbReference type="CDD" id="cd08023">
    <property type="entry name" value="GH16_laminarinase_like"/>
    <property type="match status" value="1"/>
</dbReference>
<gene>
    <name evidence="2" type="ORF">SAMN04489740_2648</name>
</gene>
<dbReference type="Pfam" id="PF00722">
    <property type="entry name" value="Glyco_hydro_16"/>
    <property type="match status" value="1"/>
</dbReference>